<dbReference type="AlphaFoldDB" id="A0A0S2KFN8"/>
<dbReference type="InterPro" id="IPR051407">
    <property type="entry name" value="Bact_OM_lipoprot/Surf_antigen"/>
</dbReference>
<evidence type="ECO:0000259" key="4">
    <source>
        <dbReference type="Pfam" id="PF05433"/>
    </source>
</evidence>
<dbReference type="KEGG" id="pspi:PS2015_2146"/>
<evidence type="ECO:0000256" key="1">
    <source>
        <dbReference type="ARBA" id="ARBA00004370"/>
    </source>
</evidence>
<comment type="subcellular location">
    <subcellularLocation>
        <location evidence="1">Membrane</location>
    </subcellularLocation>
</comment>
<dbReference type="EMBL" id="CP013189">
    <property type="protein sequence ID" value="ALO46783.1"/>
    <property type="molecule type" value="Genomic_DNA"/>
</dbReference>
<organism evidence="5 6">
    <name type="scientific">Pseudohongiella spirulinae</name>
    <dbReference type="NCBI Taxonomy" id="1249552"/>
    <lineage>
        <taxon>Bacteria</taxon>
        <taxon>Pseudomonadati</taxon>
        <taxon>Pseudomonadota</taxon>
        <taxon>Gammaproteobacteria</taxon>
        <taxon>Pseudomonadales</taxon>
        <taxon>Pseudohongiellaceae</taxon>
        <taxon>Pseudohongiella</taxon>
    </lineage>
</organism>
<dbReference type="InterPro" id="IPR008816">
    <property type="entry name" value="Gly_zipper_2TM_dom"/>
</dbReference>
<gene>
    <name evidence="5" type="ORF">PS2015_2146</name>
</gene>
<feature type="signal peptide" evidence="3">
    <location>
        <begin position="1"/>
        <end position="30"/>
    </location>
</feature>
<name>A0A0S2KFN8_9GAMM</name>
<proteinExistence type="predicted"/>
<keyword evidence="2" id="KW-0472">Membrane</keyword>
<dbReference type="PANTHER" id="PTHR35603:SF2">
    <property type="entry name" value="OUTER MEMBRANE LIPOPROTEIN"/>
    <property type="match status" value="1"/>
</dbReference>
<dbReference type="Proteomes" id="UP000065641">
    <property type="component" value="Chromosome"/>
</dbReference>
<protein>
    <submittedName>
        <fullName evidence="5">Outer membrane lipoprotein</fullName>
    </submittedName>
</protein>
<dbReference type="STRING" id="1249552.PS2015_2146"/>
<dbReference type="RefSeq" id="WP_058022242.1">
    <property type="nucleotide sequence ID" value="NZ_CP013189.1"/>
</dbReference>
<evidence type="ECO:0000313" key="6">
    <source>
        <dbReference type="Proteomes" id="UP000065641"/>
    </source>
</evidence>
<evidence type="ECO:0000256" key="2">
    <source>
        <dbReference type="ARBA" id="ARBA00023136"/>
    </source>
</evidence>
<dbReference type="OrthoDB" id="8909257at2"/>
<keyword evidence="6" id="KW-1185">Reference proteome</keyword>
<feature type="domain" description="Glycine zipper 2TM" evidence="4">
    <location>
        <begin position="78"/>
        <end position="116"/>
    </location>
</feature>
<keyword evidence="5" id="KW-0449">Lipoprotein</keyword>
<dbReference type="GO" id="GO:0019867">
    <property type="term" value="C:outer membrane"/>
    <property type="evidence" value="ECO:0007669"/>
    <property type="project" value="InterPro"/>
</dbReference>
<sequence precursor="true">MRRNNDKRAGLLVAALSGSALLLSSALANAQPHYVFADVIETRPIYEAVTVSEPREECWNEQIRMKDAHRSDSRTPVLISTIVGGAIGNALGNNKSSQRVGTVVGAVLGHSVGRDIVSANNRPEPVRYQTVQHCEVVNHYRDEERLTGYQVRYLFNGEEYTVHTDRDPGERIRLRVDVVPVL</sequence>
<dbReference type="Pfam" id="PF05433">
    <property type="entry name" value="Rick_17kDa_Anti"/>
    <property type="match status" value="1"/>
</dbReference>
<feature type="chain" id="PRO_5006601749" evidence="3">
    <location>
        <begin position="31"/>
        <end position="182"/>
    </location>
</feature>
<accession>A0A0S2KFN8</accession>
<evidence type="ECO:0000313" key="5">
    <source>
        <dbReference type="EMBL" id="ALO46783.1"/>
    </source>
</evidence>
<keyword evidence="3" id="KW-0732">Signal</keyword>
<evidence type="ECO:0000256" key="3">
    <source>
        <dbReference type="SAM" id="SignalP"/>
    </source>
</evidence>
<reference evidence="5 6" key="1">
    <citation type="submission" date="2015-11" db="EMBL/GenBank/DDBJ databases">
        <authorList>
            <person name="Zhang Y."/>
            <person name="Guo Z."/>
        </authorList>
    </citation>
    <scope>NUCLEOTIDE SEQUENCE [LARGE SCALE GENOMIC DNA]</scope>
    <source>
        <strain evidence="5 6">KCTC 32221</strain>
    </source>
</reference>
<dbReference type="PANTHER" id="PTHR35603">
    <property type="match status" value="1"/>
</dbReference>